<dbReference type="Gene3D" id="3.40.50.720">
    <property type="entry name" value="NAD(P)-binding Rossmann-like Domain"/>
    <property type="match status" value="1"/>
</dbReference>
<dbReference type="HOGENOM" id="CLU_010194_1_0_7"/>
<dbReference type="GO" id="GO:0016616">
    <property type="term" value="F:oxidoreductase activity, acting on the CH-OH group of donors, NAD or NADP as acceptor"/>
    <property type="evidence" value="ECO:0007669"/>
    <property type="project" value="TreeGrafter"/>
</dbReference>
<evidence type="ECO:0000313" key="2">
    <source>
        <dbReference type="EMBL" id="ADK86327.1"/>
    </source>
</evidence>
<dbReference type="OrthoDB" id="5354363at2"/>
<dbReference type="PRINTS" id="PR00080">
    <property type="entry name" value="SDRFAMILY"/>
</dbReference>
<dbReference type="PANTHER" id="PTHR42760">
    <property type="entry name" value="SHORT-CHAIN DEHYDROGENASES/REDUCTASES FAMILY MEMBER"/>
    <property type="match status" value="1"/>
</dbReference>
<reference evidence="2 3" key="1">
    <citation type="journal article" date="2010" name="Stand. Genomic Sci.">
        <title>Complete genome sequence of Desulfarculus baarsii type strain (2st14).</title>
        <authorList>
            <person name="Sun H."/>
            <person name="Spring S."/>
            <person name="Lapidus A."/>
            <person name="Davenport K."/>
            <person name="Del Rio T.G."/>
            <person name="Tice H."/>
            <person name="Nolan M."/>
            <person name="Copeland A."/>
            <person name="Cheng J.F."/>
            <person name="Lucas S."/>
            <person name="Tapia R."/>
            <person name="Goodwin L."/>
            <person name="Pitluck S."/>
            <person name="Ivanova N."/>
            <person name="Pagani I."/>
            <person name="Mavromatis K."/>
            <person name="Ovchinnikova G."/>
            <person name="Pati A."/>
            <person name="Chen A."/>
            <person name="Palaniappan K."/>
            <person name="Hauser L."/>
            <person name="Chang Y.J."/>
            <person name="Jeffries C.D."/>
            <person name="Detter J.C."/>
            <person name="Han C."/>
            <person name="Rohde M."/>
            <person name="Brambilla E."/>
            <person name="Goker M."/>
            <person name="Woyke T."/>
            <person name="Bristow J."/>
            <person name="Eisen J.A."/>
            <person name="Markowitz V."/>
            <person name="Hugenholtz P."/>
            <person name="Kyrpides N.C."/>
            <person name="Klenk H.P."/>
            <person name="Land M."/>
        </authorList>
    </citation>
    <scope>NUCLEOTIDE SEQUENCE [LARGE SCALE GENOMIC DNA]</scope>
    <source>
        <strain evidence="3">ATCC 33931 / DSM 2075 / LMG 7858 / VKM B-1802 / 2st14</strain>
    </source>
</reference>
<dbReference type="GO" id="GO:0030497">
    <property type="term" value="P:fatty acid elongation"/>
    <property type="evidence" value="ECO:0007669"/>
    <property type="project" value="TreeGrafter"/>
</dbReference>
<dbReference type="eggNOG" id="COG1028">
    <property type="taxonomic scope" value="Bacteria"/>
</dbReference>
<dbReference type="InterPro" id="IPR002347">
    <property type="entry name" value="SDR_fam"/>
</dbReference>
<accession>E1QKW8</accession>
<dbReference type="InterPro" id="IPR020904">
    <property type="entry name" value="Sc_DH/Rdtase_CS"/>
</dbReference>
<gene>
    <name evidence="2" type="ordered locus">Deba_2974</name>
</gene>
<evidence type="ECO:0000256" key="1">
    <source>
        <dbReference type="ARBA" id="ARBA00006484"/>
    </source>
</evidence>
<dbReference type="STRING" id="644282.Deba_2974"/>
<evidence type="ECO:0000313" key="3">
    <source>
        <dbReference type="Proteomes" id="UP000009047"/>
    </source>
</evidence>
<keyword evidence="3" id="KW-1185">Reference proteome</keyword>
<protein>
    <submittedName>
        <fullName evidence="2">Short-chain dehydrogenase/reductase SDR</fullName>
    </submittedName>
</protein>
<dbReference type="Proteomes" id="UP000009047">
    <property type="component" value="Chromosome"/>
</dbReference>
<organism evidence="2 3">
    <name type="scientific">Desulfarculus baarsii (strain ATCC 33931 / DSM 2075 / LMG 7858 / VKM B-1802 / 2st14)</name>
    <dbReference type="NCBI Taxonomy" id="644282"/>
    <lineage>
        <taxon>Bacteria</taxon>
        <taxon>Pseudomonadati</taxon>
        <taxon>Thermodesulfobacteriota</taxon>
        <taxon>Desulfarculia</taxon>
        <taxon>Desulfarculales</taxon>
        <taxon>Desulfarculaceae</taxon>
        <taxon>Desulfarculus</taxon>
    </lineage>
</organism>
<dbReference type="PRINTS" id="PR00081">
    <property type="entry name" value="GDHRDH"/>
</dbReference>
<dbReference type="FunFam" id="3.40.50.720:FF:000084">
    <property type="entry name" value="Short-chain dehydrogenase reductase"/>
    <property type="match status" value="1"/>
</dbReference>
<comment type="similarity">
    <text evidence="1">Belongs to the short-chain dehydrogenases/reductases (SDR) family.</text>
</comment>
<dbReference type="Pfam" id="PF13561">
    <property type="entry name" value="adh_short_C2"/>
    <property type="match status" value="1"/>
</dbReference>
<dbReference type="InterPro" id="IPR036291">
    <property type="entry name" value="NAD(P)-bd_dom_sf"/>
</dbReference>
<name>E1QKW8_DESB2</name>
<dbReference type="EMBL" id="CP002085">
    <property type="protein sequence ID" value="ADK86327.1"/>
    <property type="molecule type" value="Genomic_DNA"/>
</dbReference>
<sequence>MYPDLKDKTALVTGAGKRTGIGYAIAKALAQNGMNIVITDLGGAPAEIAGIKTGSSGEMTDICRELTQDHGVKALALEMDIIDSASIEKAVAAVREAFGRLDVLVNNAGAVLGAPQVVHNYDEAAWIKTIDINLHGVFRVSKAFVPIMLGAPAAIVNIASRAAKRPPLFNGAYGVAKAGVVMLTKVMAMELGGQNLRVNAVCPGLIMTDMQVQRIQMEADVFGTTFQEAEARLAKDVPLGRIGKPSEVADMVVYLASGQASYITGHAYNVGGGITMEL</sequence>
<dbReference type="PANTHER" id="PTHR42760:SF40">
    <property type="entry name" value="3-OXOACYL-[ACYL-CARRIER-PROTEIN] REDUCTASE, CHLOROPLASTIC"/>
    <property type="match status" value="1"/>
</dbReference>
<dbReference type="SUPFAM" id="SSF51735">
    <property type="entry name" value="NAD(P)-binding Rossmann-fold domains"/>
    <property type="match status" value="1"/>
</dbReference>
<dbReference type="AlphaFoldDB" id="E1QKW8"/>
<dbReference type="RefSeq" id="WP_013259764.1">
    <property type="nucleotide sequence ID" value="NC_014365.1"/>
</dbReference>
<dbReference type="PROSITE" id="PS00061">
    <property type="entry name" value="ADH_SHORT"/>
    <property type="match status" value="1"/>
</dbReference>
<dbReference type="KEGG" id="dbr:Deba_2974"/>
<dbReference type="CDD" id="cd05233">
    <property type="entry name" value="SDR_c"/>
    <property type="match status" value="1"/>
</dbReference>
<proteinExistence type="inferred from homology"/>